<accession>A0A0E9PFR2</accession>
<reference evidence="1" key="1">
    <citation type="submission" date="2014-11" db="EMBL/GenBank/DDBJ databases">
        <authorList>
            <person name="Amaro Gonzalez C."/>
        </authorList>
    </citation>
    <scope>NUCLEOTIDE SEQUENCE</scope>
</reference>
<name>A0A0E9PFR2_ANGAN</name>
<reference evidence="1" key="2">
    <citation type="journal article" date="2015" name="Fish Shellfish Immunol.">
        <title>Early steps in the European eel (Anguilla anguilla)-Vibrio vulnificus interaction in the gills: Role of the RtxA13 toxin.</title>
        <authorList>
            <person name="Callol A."/>
            <person name="Pajuelo D."/>
            <person name="Ebbesson L."/>
            <person name="Teles M."/>
            <person name="MacKenzie S."/>
            <person name="Amaro C."/>
        </authorList>
    </citation>
    <scope>NUCLEOTIDE SEQUENCE</scope>
</reference>
<evidence type="ECO:0000313" key="1">
    <source>
        <dbReference type="EMBL" id="JAH02900.1"/>
    </source>
</evidence>
<dbReference type="EMBL" id="GBXM01105677">
    <property type="protein sequence ID" value="JAH02900.1"/>
    <property type="molecule type" value="Transcribed_RNA"/>
</dbReference>
<proteinExistence type="predicted"/>
<dbReference type="AlphaFoldDB" id="A0A0E9PFR2"/>
<sequence length="30" mass="3500">MHPLRETPCATCPFHQKQTPLFRNVCEMLA</sequence>
<protein>
    <submittedName>
        <fullName evidence="1">Uncharacterized protein</fullName>
    </submittedName>
</protein>
<organism evidence="1">
    <name type="scientific">Anguilla anguilla</name>
    <name type="common">European freshwater eel</name>
    <name type="synonym">Muraena anguilla</name>
    <dbReference type="NCBI Taxonomy" id="7936"/>
    <lineage>
        <taxon>Eukaryota</taxon>
        <taxon>Metazoa</taxon>
        <taxon>Chordata</taxon>
        <taxon>Craniata</taxon>
        <taxon>Vertebrata</taxon>
        <taxon>Euteleostomi</taxon>
        <taxon>Actinopterygii</taxon>
        <taxon>Neopterygii</taxon>
        <taxon>Teleostei</taxon>
        <taxon>Anguilliformes</taxon>
        <taxon>Anguillidae</taxon>
        <taxon>Anguilla</taxon>
    </lineage>
</organism>